<reference evidence="4" key="1">
    <citation type="submission" date="2025-08" db="UniProtKB">
        <authorList>
            <consortium name="RefSeq"/>
        </authorList>
    </citation>
    <scope>IDENTIFICATION</scope>
    <source>
        <tissue evidence="4">Fruit stalk</tissue>
    </source>
</reference>
<feature type="transmembrane region" description="Helical" evidence="2">
    <location>
        <begin position="105"/>
        <end position="128"/>
    </location>
</feature>
<dbReference type="OrthoDB" id="1931827at2759"/>
<keyword evidence="2" id="KW-0812">Transmembrane</keyword>
<dbReference type="AlphaFoldDB" id="A0A6P5Z904"/>
<organism evidence="3 4">
    <name type="scientific">Durio zibethinus</name>
    <name type="common">Durian</name>
    <dbReference type="NCBI Taxonomy" id="66656"/>
    <lineage>
        <taxon>Eukaryota</taxon>
        <taxon>Viridiplantae</taxon>
        <taxon>Streptophyta</taxon>
        <taxon>Embryophyta</taxon>
        <taxon>Tracheophyta</taxon>
        <taxon>Spermatophyta</taxon>
        <taxon>Magnoliopsida</taxon>
        <taxon>eudicotyledons</taxon>
        <taxon>Gunneridae</taxon>
        <taxon>Pentapetalae</taxon>
        <taxon>rosids</taxon>
        <taxon>malvids</taxon>
        <taxon>Malvales</taxon>
        <taxon>Malvaceae</taxon>
        <taxon>Helicteroideae</taxon>
        <taxon>Durio</taxon>
    </lineage>
</organism>
<keyword evidence="3" id="KW-1185">Reference proteome</keyword>
<feature type="compositionally biased region" description="Gly residues" evidence="1">
    <location>
        <begin position="178"/>
        <end position="190"/>
    </location>
</feature>
<sequence length="220" mass="23807">MHANYNSLGEENLITNYKVSPIQATPSPTFLCMLHNCVVACVFVFATSPSMVFFTMEPSFNSPPNDQPTHLKPHLYSLSSFHHSRTNPISSFSTLNSSLIMAYKISSLLLAQVFLVSILIAIAGQAVAKRDIPRNPKNDDQMKQPEWLTHHDRSVLIPGLGRVYLPPILKHHNPYTGSSGGGSGGTGHIPGGDDTFDPNPGFEVPVPDLCAGSAGTHPHP</sequence>
<dbReference type="InterPro" id="IPR034565">
    <property type="entry name" value="Put_cell_wall"/>
</dbReference>
<evidence type="ECO:0000313" key="4">
    <source>
        <dbReference type="RefSeq" id="XP_022748901.1"/>
    </source>
</evidence>
<proteinExistence type="predicted"/>
<dbReference type="RefSeq" id="XP_022748901.1">
    <property type="nucleotide sequence ID" value="XM_022893166.1"/>
</dbReference>
<protein>
    <submittedName>
        <fullName evidence="4">Cell wall protein</fullName>
    </submittedName>
</protein>
<dbReference type="GeneID" id="111298458"/>
<name>A0A6P5Z904_DURZI</name>
<dbReference type="KEGG" id="dzi:111298458"/>
<dbReference type="PANTHER" id="PTHR36733">
    <property type="entry name" value="CELL WALL PROTEIN-RELATED"/>
    <property type="match status" value="1"/>
</dbReference>
<evidence type="ECO:0000256" key="1">
    <source>
        <dbReference type="SAM" id="MobiDB-lite"/>
    </source>
</evidence>
<feature type="transmembrane region" description="Helical" evidence="2">
    <location>
        <begin position="30"/>
        <end position="54"/>
    </location>
</feature>
<dbReference type="PANTHER" id="PTHR36733:SF1">
    <property type="entry name" value="CELL WALL PROTEIN-RELATED"/>
    <property type="match status" value="1"/>
</dbReference>
<keyword evidence="2" id="KW-0472">Membrane</keyword>
<dbReference type="Proteomes" id="UP000515121">
    <property type="component" value="Unplaced"/>
</dbReference>
<keyword evidence="2" id="KW-1133">Transmembrane helix</keyword>
<gene>
    <name evidence="4" type="primary">LOC111298458</name>
</gene>
<evidence type="ECO:0000256" key="2">
    <source>
        <dbReference type="SAM" id="Phobius"/>
    </source>
</evidence>
<accession>A0A6P5Z904</accession>
<feature type="region of interest" description="Disordered" evidence="1">
    <location>
        <begin position="175"/>
        <end position="220"/>
    </location>
</feature>
<evidence type="ECO:0000313" key="3">
    <source>
        <dbReference type="Proteomes" id="UP000515121"/>
    </source>
</evidence>